<dbReference type="PANTHER" id="PTHR46179">
    <property type="entry name" value="ZINC FINGER PROTEIN"/>
    <property type="match status" value="1"/>
</dbReference>
<name>A0A6J1LLS1_DROHY</name>
<proteinExistence type="predicted"/>
<dbReference type="AlphaFoldDB" id="A0A6J1LLS1"/>
<dbReference type="InterPro" id="IPR013087">
    <property type="entry name" value="Znf_C2H2_type"/>
</dbReference>
<evidence type="ECO:0000313" key="11">
    <source>
        <dbReference type="RefSeq" id="XP_023164408.2"/>
    </source>
</evidence>
<evidence type="ECO:0000256" key="6">
    <source>
        <dbReference type="ARBA" id="ARBA00023163"/>
    </source>
</evidence>
<sequence length="391" mass="44892">MFKSERKESARRALDKSKATAGKMSLCRACLVLLSAEEPTYDLYQEKDLAAKFIGCMRAGDGLRFLGAPLDKEVSPQIVLRCICDSCYQLVHRFYGFQRMCEESFANFEKLLAEVNTNTKNNQEELPSKTISVPQPSPVEICLHAQGEKSIVQVQPVEVSVVTSESIEDIEEVYIIEDDAAKEILGKERIVTSTHPGFSKRPLGIRHKIECNICGCGFYKMSLYEAHMQKHQGKQPYRCTVSKCDRTYARANLLAAHLREVHQNERSTYACTQPNCNKVYTALRSLNYHVRRQHVKQIEAESPKHMCDECGKAYGRKALLTRHQWVHRSKCEYAFACNSCEQRFYTKQNLKDHFQRRHGNKKQLWRCKRCARIFGSRAALSAHLNKHLKSC</sequence>
<dbReference type="Pfam" id="PF07776">
    <property type="entry name" value="zf-AD"/>
    <property type="match status" value="1"/>
</dbReference>
<evidence type="ECO:0000256" key="3">
    <source>
        <dbReference type="ARBA" id="ARBA00022771"/>
    </source>
</evidence>
<dbReference type="PROSITE" id="PS00028">
    <property type="entry name" value="ZINC_FINGER_C2H2_1"/>
    <property type="match status" value="6"/>
</dbReference>
<dbReference type="InterPro" id="IPR036236">
    <property type="entry name" value="Znf_C2H2_sf"/>
</dbReference>
<evidence type="ECO:0000256" key="4">
    <source>
        <dbReference type="ARBA" id="ARBA00022833"/>
    </source>
</evidence>
<feature type="domain" description="C2H2-type" evidence="9">
    <location>
        <begin position="335"/>
        <end position="363"/>
    </location>
</feature>
<accession>A0A6J1LLS1</accession>
<dbReference type="PROSITE" id="PS50157">
    <property type="entry name" value="ZINC_FINGER_C2H2_2"/>
    <property type="match status" value="6"/>
</dbReference>
<keyword evidence="6" id="KW-0804">Transcription</keyword>
<evidence type="ECO:0000313" key="10">
    <source>
        <dbReference type="Proteomes" id="UP000504633"/>
    </source>
</evidence>
<feature type="domain" description="C2H2-type" evidence="9">
    <location>
        <begin position="305"/>
        <end position="332"/>
    </location>
</feature>
<keyword evidence="7" id="KW-0539">Nucleus</keyword>
<dbReference type="OrthoDB" id="2687452at2759"/>
<feature type="domain" description="C2H2-type" evidence="9">
    <location>
        <begin position="237"/>
        <end position="267"/>
    </location>
</feature>
<dbReference type="SUPFAM" id="SSF57667">
    <property type="entry name" value="beta-beta-alpha zinc fingers"/>
    <property type="match status" value="3"/>
</dbReference>
<evidence type="ECO:0000256" key="2">
    <source>
        <dbReference type="ARBA" id="ARBA00022723"/>
    </source>
</evidence>
<feature type="domain" description="C2H2-type" evidence="9">
    <location>
        <begin position="365"/>
        <end position="387"/>
    </location>
</feature>
<reference evidence="11" key="1">
    <citation type="submission" date="2025-08" db="UniProtKB">
        <authorList>
            <consortium name="RefSeq"/>
        </authorList>
    </citation>
    <scope>IDENTIFICATION</scope>
    <source>
        <strain evidence="11">15085-1641.00</strain>
        <tissue evidence="11">Whole body</tissue>
    </source>
</reference>
<evidence type="ECO:0000256" key="7">
    <source>
        <dbReference type="ARBA" id="ARBA00023242"/>
    </source>
</evidence>
<feature type="domain" description="C2H2-type" evidence="9">
    <location>
        <begin position="269"/>
        <end position="299"/>
    </location>
</feature>
<gene>
    <name evidence="11" type="primary">LOC111595085</name>
</gene>
<dbReference type="Pfam" id="PF00096">
    <property type="entry name" value="zf-C2H2"/>
    <property type="match status" value="3"/>
</dbReference>
<keyword evidence="4" id="KW-0862">Zinc</keyword>
<dbReference type="RefSeq" id="XP_023164408.2">
    <property type="nucleotide sequence ID" value="XM_023308640.2"/>
</dbReference>
<dbReference type="InterPro" id="IPR012934">
    <property type="entry name" value="Znf_AD"/>
</dbReference>
<dbReference type="OMA" id="TRHQWVH"/>
<keyword evidence="3 8" id="KW-0863">Zinc-finger</keyword>
<dbReference type="InterPro" id="IPR051061">
    <property type="entry name" value="Zinc_finger_trans_reg"/>
</dbReference>
<dbReference type="GO" id="GO:0006357">
    <property type="term" value="P:regulation of transcription by RNA polymerase II"/>
    <property type="evidence" value="ECO:0007669"/>
    <property type="project" value="TreeGrafter"/>
</dbReference>
<keyword evidence="5" id="KW-0805">Transcription regulation</keyword>
<dbReference type="GO" id="GO:0008270">
    <property type="term" value="F:zinc ion binding"/>
    <property type="evidence" value="ECO:0007669"/>
    <property type="project" value="UniProtKB-KW"/>
</dbReference>
<dbReference type="Gene3D" id="3.30.160.60">
    <property type="entry name" value="Classic Zinc Finger"/>
    <property type="match status" value="3"/>
</dbReference>
<keyword evidence="2" id="KW-0479">Metal-binding</keyword>
<evidence type="ECO:0000256" key="5">
    <source>
        <dbReference type="ARBA" id="ARBA00023015"/>
    </source>
</evidence>
<dbReference type="SMART" id="SM00355">
    <property type="entry name" value="ZnF_C2H2"/>
    <property type="match status" value="6"/>
</dbReference>
<keyword evidence="10" id="KW-1185">Reference proteome</keyword>
<feature type="domain" description="C2H2-type" evidence="9">
    <location>
        <begin position="209"/>
        <end position="236"/>
    </location>
</feature>
<dbReference type="GeneID" id="111595085"/>
<evidence type="ECO:0000256" key="1">
    <source>
        <dbReference type="ARBA" id="ARBA00004123"/>
    </source>
</evidence>
<dbReference type="GO" id="GO:0005634">
    <property type="term" value="C:nucleus"/>
    <property type="evidence" value="ECO:0007669"/>
    <property type="project" value="UniProtKB-SubCell"/>
</dbReference>
<dbReference type="KEGG" id="dhe:111595085"/>
<dbReference type="SMART" id="SM00868">
    <property type="entry name" value="zf-AD"/>
    <property type="match status" value="1"/>
</dbReference>
<evidence type="ECO:0000259" key="9">
    <source>
        <dbReference type="PROSITE" id="PS50157"/>
    </source>
</evidence>
<comment type="subcellular location">
    <subcellularLocation>
        <location evidence="1">Nucleus</location>
    </subcellularLocation>
</comment>
<evidence type="ECO:0000256" key="8">
    <source>
        <dbReference type="PROSITE-ProRule" id="PRU00042"/>
    </source>
</evidence>
<dbReference type="PANTHER" id="PTHR46179:SF13">
    <property type="entry name" value="C2H2-TYPE DOMAIN-CONTAINING PROTEIN"/>
    <property type="match status" value="1"/>
</dbReference>
<protein>
    <submittedName>
        <fullName evidence="11">RB-associated KRAB zinc finger protein</fullName>
    </submittedName>
</protein>
<organism evidence="10 11">
    <name type="scientific">Drosophila hydei</name>
    <name type="common">Fruit fly</name>
    <dbReference type="NCBI Taxonomy" id="7224"/>
    <lineage>
        <taxon>Eukaryota</taxon>
        <taxon>Metazoa</taxon>
        <taxon>Ecdysozoa</taxon>
        <taxon>Arthropoda</taxon>
        <taxon>Hexapoda</taxon>
        <taxon>Insecta</taxon>
        <taxon>Pterygota</taxon>
        <taxon>Neoptera</taxon>
        <taxon>Endopterygota</taxon>
        <taxon>Diptera</taxon>
        <taxon>Brachycera</taxon>
        <taxon>Muscomorpha</taxon>
        <taxon>Ephydroidea</taxon>
        <taxon>Drosophilidae</taxon>
        <taxon>Drosophila</taxon>
    </lineage>
</organism>
<dbReference type="Proteomes" id="UP000504633">
    <property type="component" value="Unplaced"/>
</dbReference>